<gene>
    <name evidence="3" type="ORF">Asera_30550</name>
</gene>
<keyword evidence="4" id="KW-1185">Reference proteome</keyword>
<reference evidence="3" key="1">
    <citation type="submission" date="2020-08" db="EMBL/GenBank/DDBJ databases">
        <title>Whole genome shotgun sequence of Actinocatenispora sera NBRC 101916.</title>
        <authorList>
            <person name="Komaki H."/>
            <person name="Tamura T."/>
        </authorList>
    </citation>
    <scope>NUCLEOTIDE SEQUENCE</scope>
    <source>
        <strain evidence="3">NBRC 101916</strain>
    </source>
</reference>
<evidence type="ECO:0000256" key="1">
    <source>
        <dbReference type="SAM" id="SignalP"/>
    </source>
</evidence>
<dbReference type="EMBL" id="AP023354">
    <property type="protein sequence ID" value="BCJ28947.1"/>
    <property type="molecule type" value="Genomic_DNA"/>
</dbReference>
<dbReference type="Gene3D" id="3.40.190.120">
    <property type="entry name" value="Osmoprotection protein (prox), domain 2"/>
    <property type="match status" value="1"/>
</dbReference>
<proteinExistence type="predicted"/>
<accession>A0A810L173</accession>
<dbReference type="Proteomes" id="UP000680750">
    <property type="component" value="Chromosome"/>
</dbReference>
<dbReference type="Pfam" id="PF04069">
    <property type="entry name" value="OpuAC"/>
    <property type="match status" value="1"/>
</dbReference>
<dbReference type="GO" id="GO:0043190">
    <property type="term" value="C:ATP-binding cassette (ABC) transporter complex"/>
    <property type="evidence" value="ECO:0007669"/>
    <property type="project" value="InterPro"/>
</dbReference>
<feature type="domain" description="ABC-type glycine betaine transport system substrate-binding" evidence="2">
    <location>
        <begin position="50"/>
        <end position="316"/>
    </location>
</feature>
<dbReference type="KEGG" id="aser:Asera_30550"/>
<keyword evidence="1" id="KW-0732">Signal</keyword>
<feature type="signal peptide" evidence="1">
    <location>
        <begin position="1"/>
        <end position="21"/>
    </location>
</feature>
<dbReference type="RefSeq" id="WP_035298075.1">
    <property type="nucleotide sequence ID" value="NZ_AP023354.1"/>
</dbReference>
<dbReference type="AlphaFoldDB" id="A0A810L173"/>
<dbReference type="PROSITE" id="PS51257">
    <property type="entry name" value="PROKAR_LIPOPROTEIN"/>
    <property type="match status" value="1"/>
</dbReference>
<evidence type="ECO:0000313" key="4">
    <source>
        <dbReference type="Proteomes" id="UP000680750"/>
    </source>
</evidence>
<dbReference type="InterPro" id="IPR007210">
    <property type="entry name" value="ABC_Gly_betaine_transp_sub-bd"/>
</dbReference>
<name>A0A810L173_9ACTN</name>
<dbReference type="SUPFAM" id="SSF53850">
    <property type="entry name" value="Periplasmic binding protein-like II"/>
    <property type="match status" value="1"/>
</dbReference>
<protein>
    <submittedName>
        <fullName evidence="3">Glycine/betaine ABC transporter substrate-binding protein</fullName>
    </submittedName>
</protein>
<feature type="chain" id="PRO_5039234665" evidence="1">
    <location>
        <begin position="22"/>
        <end position="322"/>
    </location>
</feature>
<organism evidence="3 4">
    <name type="scientific">Actinocatenispora sera</name>
    <dbReference type="NCBI Taxonomy" id="390989"/>
    <lineage>
        <taxon>Bacteria</taxon>
        <taxon>Bacillati</taxon>
        <taxon>Actinomycetota</taxon>
        <taxon>Actinomycetes</taxon>
        <taxon>Micromonosporales</taxon>
        <taxon>Micromonosporaceae</taxon>
        <taxon>Actinocatenispora</taxon>
    </lineage>
</organism>
<evidence type="ECO:0000259" key="2">
    <source>
        <dbReference type="Pfam" id="PF04069"/>
    </source>
</evidence>
<dbReference type="Gene3D" id="3.40.190.10">
    <property type="entry name" value="Periplasmic binding protein-like II"/>
    <property type="match status" value="1"/>
</dbReference>
<dbReference type="OrthoDB" id="9781705at2"/>
<evidence type="ECO:0000313" key="3">
    <source>
        <dbReference type="EMBL" id="BCJ28947.1"/>
    </source>
</evidence>
<dbReference type="CDD" id="cd13611">
    <property type="entry name" value="PBP2_YehZ"/>
    <property type="match status" value="1"/>
</dbReference>
<dbReference type="GO" id="GO:0022857">
    <property type="term" value="F:transmembrane transporter activity"/>
    <property type="evidence" value="ECO:0007669"/>
    <property type="project" value="InterPro"/>
</dbReference>
<sequence>MSKLLRLGLVAAGLAACGLLATGCGLHPASQFAPDVTGKKIKAGSLDGATLSVTSKNFTEQILLGKITVLALKAAGADVIDKTNVQGSINSRKAIERGEADMGWEYTGTAWITYMGESKPIPDPRKQYQAVKDRDLARNHIEWLSYATFNNTYAMAVTGPNAKKYGLKSLSDMKKVPPAKRSFCLETEFYSRVDGFSGMLKSYGIPKPPASQVHKLDTGVVYDATAKGTCLFGEVFDTDGRIPALHLTTLADDRHFFPIYNPALTIRESVIKKYPQIATIEKQIASRLSTQVMRTLNAKVDVEGQEPVLVARDWLRSEGLVE</sequence>